<sequence>MTHSRLQTLWCCDFINNSADAFDSGRPENKKCNLSFVQLQKTEKERNLITSLLTTTMSFNPVDVSFQTTSTDKDEEITEPCDLETKRLCADGSCIFKNALCEEEEVMNQNTILIMIVVGMAVVIFLIILYCFQQKTQTRTNTTNRESMFEAGLGEGDNASLYNPPPPYDEVITSGLYPPTPQSQRQTRISSSDEPMTPPPNYEAALNILAQSHESVLVKGAKSSVFRRSVSVDSVSRPNRSSPSRTSRQFSFFQSIGT</sequence>
<keyword evidence="2" id="KW-1133">Transmembrane helix</keyword>
<organism evidence="3 4">
    <name type="scientific">Patella caerulea</name>
    <name type="common">Rayed Mediterranean limpet</name>
    <dbReference type="NCBI Taxonomy" id="87958"/>
    <lineage>
        <taxon>Eukaryota</taxon>
        <taxon>Metazoa</taxon>
        <taxon>Spiralia</taxon>
        <taxon>Lophotrochozoa</taxon>
        <taxon>Mollusca</taxon>
        <taxon>Gastropoda</taxon>
        <taxon>Patellogastropoda</taxon>
        <taxon>Patelloidea</taxon>
        <taxon>Patellidae</taxon>
        <taxon>Patella</taxon>
    </lineage>
</organism>
<feature type="transmembrane region" description="Helical" evidence="2">
    <location>
        <begin position="112"/>
        <end position="132"/>
    </location>
</feature>
<keyword evidence="2" id="KW-0472">Membrane</keyword>
<protein>
    <submittedName>
        <fullName evidence="3">Uncharacterized protein</fullName>
    </submittedName>
</protein>
<proteinExistence type="predicted"/>
<dbReference type="EMBL" id="JAZGQO010000006">
    <property type="protein sequence ID" value="KAK6185156.1"/>
    <property type="molecule type" value="Genomic_DNA"/>
</dbReference>
<evidence type="ECO:0000313" key="3">
    <source>
        <dbReference type="EMBL" id="KAK6185156.1"/>
    </source>
</evidence>
<dbReference type="Proteomes" id="UP001347796">
    <property type="component" value="Unassembled WGS sequence"/>
</dbReference>
<keyword evidence="2" id="KW-0812">Transmembrane</keyword>
<keyword evidence="4" id="KW-1185">Reference proteome</keyword>
<accession>A0AAN8Q2D0</accession>
<dbReference type="AlphaFoldDB" id="A0AAN8Q2D0"/>
<evidence type="ECO:0000256" key="1">
    <source>
        <dbReference type="SAM" id="MobiDB-lite"/>
    </source>
</evidence>
<evidence type="ECO:0000313" key="4">
    <source>
        <dbReference type="Proteomes" id="UP001347796"/>
    </source>
</evidence>
<evidence type="ECO:0000256" key="2">
    <source>
        <dbReference type="SAM" id="Phobius"/>
    </source>
</evidence>
<name>A0AAN8Q2D0_PATCE</name>
<reference evidence="3 4" key="1">
    <citation type="submission" date="2024-01" db="EMBL/GenBank/DDBJ databases">
        <title>The genome of the rayed Mediterranean limpet Patella caerulea (Linnaeus, 1758).</title>
        <authorList>
            <person name="Anh-Thu Weber A."/>
            <person name="Halstead-Nussloch G."/>
        </authorList>
    </citation>
    <scope>NUCLEOTIDE SEQUENCE [LARGE SCALE GENOMIC DNA]</scope>
    <source>
        <strain evidence="3">AATW-2023a</strain>
        <tissue evidence="3">Whole specimen</tissue>
    </source>
</reference>
<comment type="caution">
    <text evidence="3">The sequence shown here is derived from an EMBL/GenBank/DDBJ whole genome shotgun (WGS) entry which is preliminary data.</text>
</comment>
<feature type="region of interest" description="Disordered" evidence="1">
    <location>
        <begin position="228"/>
        <end position="251"/>
    </location>
</feature>
<feature type="region of interest" description="Disordered" evidence="1">
    <location>
        <begin position="170"/>
        <end position="202"/>
    </location>
</feature>
<feature type="compositionally biased region" description="Polar residues" evidence="1">
    <location>
        <begin position="182"/>
        <end position="194"/>
    </location>
</feature>
<gene>
    <name evidence="3" type="ORF">SNE40_007451</name>
</gene>